<keyword evidence="8" id="KW-0670">Pyruvate</keyword>
<dbReference type="GO" id="GO:0046872">
    <property type="term" value="F:metal ion binding"/>
    <property type="evidence" value="ECO:0007669"/>
    <property type="project" value="UniProtKB-KW"/>
</dbReference>
<evidence type="ECO:0000256" key="2">
    <source>
        <dbReference type="ARBA" id="ARBA00022485"/>
    </source>
</evidence>
<dbReference type="RefSeq" id="WP_109730197.1">
    <property type="nucleotide sequence ID" value="NZ_BAAACK010000006.1"/>
</dbReference>
<dbReference type="SUPFAM" id="SSF102114">
    <property type="entry name" value="Radical SAM enzymes"/>
    <property type="match status" value="1"/>
</dbReference>
<evidence type="ECO:0000313" key="9">
    <source>
        <dbReference type="Proteomes" id="UP000245845"/>
    </source>
</evidence>
<evidence type="ECO:0000256" key="5">
    <source>
        <dbReference type="ARBA" id="ARBA00023004"/>
    </source>
</evidence>
<feature type="domain" description="Radical SAM core" evidence="7">
    <location>
        <begin position="13"/>
        <end position="225"/>
    </location>
</feature>
<proteinExistence type="predicted"/>
<organism evidence="8 9">
    <name type="scientific">Faecalicatena orotica</name>
    <dbReference type="NCBI Taxonomy" id="1544"/>
    <lineage>
        <taxon>Bacteria</taxon>
        <taxon>Bacillati</taxon>
        <taxon>Bacillota</taxon>
        <taxon>Clostridia</taxon>
        <taxon>Lachnospirales</taxon>
        <taxon>Lachnospiraceae</taxon>
        <taxon>Faecalicatena</taxon>
    </lineage>
</organism>
<dbReference type="EMBL" id="QGDL01000002">
    <property type="protein sequence ID" value="PWJ31504.1"/>
    <property type="molecule type" value="Genomic_DNA"/>
</dbReference>
<dbReference type="InterPro" id="IPR007197">
    <property type="entry name" value="rSAM"/>
</dbReference>
<comment type="cofactor">
    <cofactor evidence="1">
        <name>[4Fe-4S] cluster</name>
        <dbReference type="ChEBI" id="CHEBI:49883"/>
    </cofactor>
</comment>
<dbReference type="GO" id="GO:0016829">
    <property type="term" value="F:lyase activity"/>
    <property type="evidence" value="ECO:0007669"/>
    <property type="project" value="UniProtKB-KW"/>
</dbReference>
<dbReference type="InterPro" id="IPR012840">
    <property type="entry name" value="NrdG2"/>
</dbReference>
<keyword evidence="6" id="KW-0411">Iron-sulfur</keyword>
<keyword evidence="5" id="KW-0408">Iron</keyword>
<dbReference type="PANTHER" id="PTHR30352:SF13">
    <property type="entry name" value="GLYCYL-RADICAL ENZYME ACTIVATING ENZYME YJJW-RELATED"/>
    <property type="match status" value="1"/>
</dbReference>
<dbReference type="GO" id="GO:0051539">
    <property type="term" value="F:4 iron, 4 sulfur cluster binding"/>
    <property type="evidence" value="ECO:0007669"/>
    <property type="project" value="UniProtKB-KW"/>
</dbReference>
<dbReference type="SFLD" id="SFLDS00029">
    <property type="entry name" value="Radical_SAM"/>
    <property type="match status" value="1"/>
</dbReference>
<protein>
    <submittedName>
        <fullName evidence="8">Pyruvate formate lyase activating enzyme</fullName>
    </submittedName>
</protein>
<dbReference type="NCBIfam" id="TIGR02495">
    <property type="entry name" value="NrdG2"/>
    <property type="match status" value="1"/>
</dbReference>
<name>A0A2Y9BA09_9FIRM</name>
<keyword evidence="2" id="KW-0004">4Fe-4S</keyword>
<comment type="caution">
    <text evidence="8">The sequence shown here is derived from an EMBL/GenBank/DDBJ whole genome shotgun (WGS) entry which is preliminary data.</text>
</comment>
<gene>
    <name evidence="8" type="ORF">A8806_102362</name>
</gene>
<keyword evidence="8" id="KW-0456">Lyase</keyword>
<dbReference type="CDD" id="cd01335">
    <property type="entry name" value="Radical_SAM"/>
    <property type="match status" value="1"/>
</dbReference>
<dbReference type="Gene3D" id="3.20.20.70">
    <property type="entry name" value="Aldolase class I"/>
    <property type="match status" value="1"/>
</dbReference>
<keyword evidence="3" id="KW-0949">S-adenosyl-L-methionine</keyword>
<dbReference type="InterPro" id="IPR034457">
    <property type="entry name" value="Organic_radical-activating"/>
</dbReference>
<evidence type="ECO:0000313" key="8">
    <source>
        <dbReference type="EMBL" id="PWJ31504.1"/>
    </source>
</evidence>
<evidence type="ECO:0000256" key="1">
    <source>
        <dbReference type="ARBA" id="ARBA00001966"/>
    </source>
</evidence>
<dbReference type="InterPro" id="IPR013785">
    <property type="entry name" value="Aldolase_TIM"/>
</dbReference>
<evidence type="ECO:0000256" key="4">
    <source>
        <dbReference type="ARBA" id="ARBA00022723"/>
    </source>
</evidence>
<dbReference type="InterPro" id="IPR058240">
    <property type="entry name" value="rSAM_sf"/>
</dbReference>
<evidence type="ECO:0000256" key="6">
    <source>
        <dbReference type="ARBA" id="ARBA00023014"/>
    </source>
</evidence>
<dbReference type="Proteomes" id="UP000245845">
    <property type="component" value="Unassembled WGS sequence"/>
</dbReference>
<dbReference type="OrthoDB" id="9782387at2"/>
<keyword evidence="9" id="KW-1185">Reference proteome</keyword>
<dbReference type="SFLD" id="SFLDG01094">
    <property type="entry name" value="Uncharacterised_Radical_SAM_Su"/>
    <property type="match status" value="1"/>
</dbReference>
<evidence type="ECO:0000259" key="7">
    <source>
        <dbReference type="PROSITE" id="PS51918"/>
    </source>
</evidence>
<sequence length="231" mass="25973">MNIQGLQKLTLLDYPEKVACTIFTAGCNFRCPFCHNASLVTHVDPDNHIPEEEVLAFLQKRKGVLDGVCITGGEPLLQPDLAAFMEKVKALGYSVKLDTNGSNIGRLRQLVEQNLVDYVAMDIKNAPNKYGETIGIKEYNLENILQSVDYLKSGAVSYEFRTTVVREFHKREDFAAIGRWLKGAERYYLQGFVDSGDLIRPGLRAYTKEIMEQALEIVKRNIPGAELRGVE</sequence>
<dbReference type="PROSITE" id="PS51918">
    <property type="entry name" value="RADICAL_SAM"/>
    <property type="match status" value="1"/>
</dbReference>
<reference evidence="8 9" key="1">
    <citation type="submission" date="2018-05" db="EMBL/GenBank/DDBJ databases">
        <title>The Hungate 1000. A catalogue of reference genomes from the rumen microbiome.</title>
        <authorList>
            <person name="Kelly W."/>
        </authorList>
    </citation>
    <scope>NUCLEOTIDE SEQUENCE [LARGE SCALE GENOMIC DNA]</scope>
    <source>
        <strain evidence="8 9">NLAE-zl-C242</strain>
    </source>
</reference>
<accession>A0A2Y9BA09</accession>
<evidence type="ECO:0000256" key="3">
    <source>
        <dbReference type="ARBA" id="ARBA00022691"/>
    </source>
</evidence>
<dbReference type="PANTHER" id="PTHR30352">
    <property type="entry name" value="PYRUVATE FORMATE-LYASE-ACTIVATING ENZYME"/>
    <property type="match status" value="1"/>
</dbReference>
<dbReference type="SFLD" id="SFLDG01067">
    <property type="entry name" value="SPASM/twitch_domain_containing"/>
    <property type="match status" value="1"/>
</dbReference>
<dbReference type="AlphaFoldDB" id="A0A2Y9BA09"/>
<keyword evidence="4" id="KW-0479">Metal-binding</keyword>
<dbReference type="Pfam" id="PF04055">
    <property type="entry name" value="Radical_SAM"/>
    <property type="match status" value="1"/>
</dbReference>